<dbReference type="SUPFAM" id="SSF88946">
    <property type="entry name" value="Sigma2 domain of RNA polymerase sigma factors"/>
    <property type="match status" value="1"/>
</dbReference>
<feature type="compositionally biased region" description="Low complexity" evidence="7">
    <location>
        <begin position="213"/>
        <end position="223"/>
    </location>
</feature>
<accession>A0ABW8LMP5</accession>
<dbReference type="Pfam" id="PF04542">
    <property type="entry name" value="Sigma70_r2"/>
    <property type="match status" value="1"/>
</dbReference>
<dbReference type="SUPFAM" id="SSF88659">
    <property type="entry name" value="Sigma3 and sigma4 domains of RNA polymerase sigma factors"/>
    <property type="match status" value="1"/>
</dbReference>
<dbReference type="NCBIfam" id="TIGR02937">
    <property type="entry name" value="sigma70-ECF"/>
    <property type="match status" value="1"/>
</dbReference>
<keyword evidence="2 6" id="KW-0805">Transcription regulation</keyword>
<dbReference type="CDD" id="cd06171">
    <property type="entry name" value="Sigma70_r4"/>
    <property type="match status" value="1"/>
</dbReference>
<dbReference type="Gene3D" id="1.10.1740.10">
    <property type="match status" value="1"/>
</dbReference>
<evidence type="ECO:0000259" key="9">
    <source>
        <dbReference type="Pfam" id="PF08281"/>
    </source>
</evidence>
<dbReference type="Gene3D" id="1.10.10.10">
    <property type="entry name" value="Winged helix-like DNA-binding domain superfamily/Winged helix DNA-binding domain"/>
    <property type="match status" value="1"/>
</dbReference>
<evidence type="ECO:0000256" key="3">
    <source>
        <dbReference type="ARBA" id="ARBA00023082"/>
    </source>
</evidence>
<keyword evidence="4 6" id="KW-0238">DNA-binding</keyword>
<dbReference type="InterPro" id="IPR014284">
    <property type="entry name" value="RNA_pol_sigma-70_dom"/>
</dbReference>
<dbReference type="InterPro" id="IPR013325">
    <property type="entry name" value="RNA_pol_sigma_r2"/>
</dbReference>
<dbReference type="InterPro" id="IPR007627">
    <property type="entry name" value="RNA_pol_sigma70_r2"/>
</dbReference>
<organism evidence="10 11">
    <name type="scientific">Streptomyces milbemycinicus</name>
    <dbReference type="NCBI Taxonomy" id="476552"/>
    <lineage>
        <taxon>Bacteria</taxon>
        <taxon>Bacillati</taxon>
        <taxon>Actinomycetota</taxon>
        <taxon>Actinomycetes</taxon>
        <taxon>Kitasatosporales</taxon>
        <taxon>Streptomycetaceae</taxon>
        <taxon>Streptomyces</taxon>
    </lineage>
</organism>
<sequence length="233" mass="25803">MPDRTDRTDRPDRPDRTDRDDETLTSWALAARGGDPEAVDRFVRATRRDVWRYVHRLSDDPHAADDLVQETYLRALRGLPRFEGRSSARTWLLSIARRAVVDRLRRNAARPRTADTDDWQAAAERAQRRAAPDTGFDEGVALTQLLALLPYDRREVFVLTQLLGLPYAEAALVVGCPVGTVRSRVARAREALIEQLATAERVASGATCAARAARAGRSGSPARLGVPEPVGTR</sequence>
<evidence type="ECO:0000256" key="1">
    <source>
        <dbReference type="ARBA" id="ARBA00010641"/>
    </source>
</evidence>
<dbReference type="Pfam" id="PF08281">
    <property type="entry name" value="Sigma70_r4_2"/>
    <property type="match status" value="1"/>
</dbReference>
<dbReference type="RefSeq" id="WP_404746715.1">
    <property type="nucleotide sequence ID" value="NZ_JBJDQH010000006.1"/>
</dbReference>
<name>A0ABW8LMP5_9ACTN</name>
<dbReference type="InterPro" id="IPR039425">
    <property type="entry name" value="RNA_pol_sigma-70-like"/>
</dbReference>
<feature type="region of interest" description="Disordered" evidence="7">
    <location>
        <begin position="1"/>
        <end position="30"/>
    </location>
</feature>
<evidence type="ECO:0000313" key="10">
    <source>
        <dbReference type="EMBL" id="MFK4267089.1"/>
    </source>
</evidence>
<dbReference type="InterPro" id="IPR013249">
    <property type="entry name" value="RNA_pol_sigma70_r4_t2"/>
</dbReference>
<comment type="caution">
    <text evidence="10">The sequence shown here is derived from an EMBL/GenBank/DDBJ whole genome shotgun (WGS) entry which is preliminary data.</text>
</comment>
<reference evidence="10 11" key="1">
    <citation type="submission" date="2024-11" db="EMBL/GenBank/DDBJ databases">
        <title>The Natural Products Discovery Center: Release of the First 8490 Sequenced Strains for Exploring Actinobacteria Biosynthetic Diversity.</title>
        <authorList>
            <person name="Kalkreuter E."/>
            <person name="Kautsar S.A."/>
            <person name="Yang D."/>
            <person name="Bader C.D."/>
            <person name="Teijaro C.N."/>
            <person name="Fluegel L."/>
            <person name="Davis C.M."/>
            <person name="Simpson J.R."/>
            <person name="Lauterbach L."/>
            <person name="Steele A.D."/>
            <person name="Gui C."/>
            <person name="Meng S."/>
            <person name="Li G."/>
            <person name="Viehrig K."/>
            <person name="Ye F."/>
            <person name="Su P."/>
            <person name="Kiefer A.F."/>
            <person name="Nichols A."/>
            <person name="Cepeda A.J."/>
            <person name="Yan W."/>
            <person name="Fan B."/>
            <person name="Jiang Y."/>
            <person name="Adhikari A."/>
            <person name="Zheng C.-J."/>
            <person name="Schuster L."/>
            <person name="Cowan T.M."/>
            <person name="Smanski M.J."/>
            <person name="Chevrette M.G."/>
            <person name="De Carvalho L.P.S."/>
            <person name="Shen B."/>
        </authorList>
    </citation>
    <scope>NUCLEOTIDE SEQUENCE [LARGE SCALE GENOMIC DNA]</scope>
    <source>
        <strain evidence="10 11">NPDC020863</strain>
    </source>
</reference>
<evidence type="ECO:0000313" key="11">
    <source>
        <dbReference type="Proteomes" id="UP001620295"/>
    </source>
</evidence>
<dbReference type="InterPro" id="IPR036388">
    <property type="entry name" value="WH-like_DNA-bd_sf"/>
</dbReference>
<dbReference type="PROSITE" id="PS01063">
    <property type="entry name" value="SIGMA70_ECF"/>
    <property type="match status" value="1"/>
</dbReference>
<protein>
    <recommendedName>
        <fullName evidence="6">RNA polymerase sigma factor</fullName>
    </recommendedName>
</protein>
<keyword evidence="3 6" id="KW-0731">Sigma factor</keyword>
<gene>
    <name evidence="10" type="ORF">ACI2L5_19435</name>
</gene>
<evidence type="ECO:0000256" key="5">
    <source>
        <dbReference type="ARBA" id="ARBA00023163"/>
    </source>
</evidence>
<dbReference type="Proteomes" id="UP001620295">
    <property type="component" value="Unassembled WGS sequence"/>
</dbReference>
<feature type="compositionally biased region" description="Basic and acidic residues" evidence="7">
    <location>
        <begin position="1"/>
        <end position="19"/>
    </location>
</feature>
<feature type="domain" description="RNA polymerase sigma-70 region 2" evidence="8">
    <location>
        <begin position="43"/>
        <end position="108"/>
    </location>
</feature>
<proteinExistence type="inferred from homology"/>
<dbReference type="EMBL" id="JBJDQH010000006">
    <property type="protein sequence ID" value="MFK4267089.1"/>
    <property type="molecule type" value="Genomic_DNA"/>
</dbReference>
<evidence type="ECO:0000256" key="7">
    <source>
        <dbReference type="SAM" id="MobiDB-lite"/>
    </source>
</evidence>
<evidence type="ECO:0000256" key="6">
    <source>
        <dbReference type="RuleBase" id="RU000716"/>
    </source>
</evidence>
<feature type="region of interest" description="Disordered" evidence="7">
    <location>
        <begin position="213"/>
        <end position="233"/>
    </location>
</feature>
<evidence type="ECO:0000256" key="4">
    <source>
        <dbReference type="ARBA" id="ARBA00023125"/>
    </source>
</evidence>
<keyword evidence="5 6" id="KW-0804">Transcription</keyword>
<evidence type="ECO:0000259" key="8">
    <source>
        <dbReference type="Pfam" id="PF04542"/>
    </source>
</evidence>
<dbReference type="PANTHER" id="PTHR43133">
    <property type="entry name" value="RNA POLYMERASE ECF-TYPE SIGMA FACTO"/>
    <property type="match status" value="1"/>
</dbReference>
<dbReference type="InterPro" id="IPR000838">
    <property type="entry name" value="RNA_pol_sigma70_ECF_CS"/>
</dbReference>
<keyword evidence="11" id="KW-1185">Reference proteome</keyword>
<comment type="similarity">
    <text evidence="1 6">Belongs to the sigma-70 factor family. ECF subfamily.</text>
</comment>
<feature type="domain" description="RNA polymerase sigma factor 70 region 4 type 2" evidence="9">
    <location>
        <begin position="141"/>
        <end position="192"/>
    </location>
</feature>
<dbReference type="PANTHER" id="PTHR43133:SF61">
    <property type="entry name" value="ECF RNA POLYMERASE SIGMA FACTOR SIGC"/>
    <property type="match status" value="1"/>
</dbReference>
<dbReference type="InterPro" id="IPR013324">
    <property type="entry name" value="RNA_pol_sigma_r3/r4-like"/>
</dbReference>
<evidence type="ECO:0000256" key="2">
    <source>
        <dbReference type="ARBA" id="ARBA00023015"/>
    </source>
</evidence>